<proteinExistence type="predicted"/>
<dbReference type="STRING" id="631362.Thi970DRAFT_03097"/>
<protein>
    <submittedName>
        <fullName evidence="1">Uncharacterized protein</fullName>
    </submittedName>
</protein>
<sequence length="262" mass="28503">MPARLLTPAGIARARLCRIPHPIPDLRLAIRGPVLIRATKVPTGIAAALAPGTEPAMALDTLVGINGRNLARESGKTNRQMSGMALTGLVVRVINSPRTIRPGLLPAVKIRLTGADPLGIQATGLRRTRPWVDIVFAKTPSLTLIRKRPPAPGVRTMVATDSATTRVLRRACPLGQSIRAIVFVRWSLKVAPRIHQRIPADAGRAMTLSPNPGPGRCPGFVKRHCAERQIHPQEWGCPTSVKLRFFLMRCWPCKRGLEGVRS</sequence>
<name>H8Z5H2_9GAMM</name>
<dbReference type="Proteomes" id="UP000002964">
    <property type="component" value="Unassembled WGS sequence"/>
</dbReference>
<dbReference type="AlphaFoldDB" id="H8Z5H2"/>
<dbReference type="EMBL" id="JH603170">
    <property type="protein sequence ID" value="EIC19518.1"/>
    <property type="molecule type" value="Genomic_DNA"/>
</dbReference>
<keyword evidence="2" id="KW-1185">Reference proteome</keyword>
<reference evidence="1 2" key="2">
    <citation type="submission" date="2011-11" db="EMBL/GenBank/DDBJ databases">
        <authorList>
            <consortium name="US DOE Joint Genome Institute"/>
            <person name="Lucas S."/>
            <person name="Han J."/>
            <person name="Lapidus A."/>
            <person name="Cheng J.-F."/>
            <person name="Goodwin L."/>
            <person name="Pitluck S."/>
            <person name="Peters L."/>
            <person name="Ovchinnikova G."/>
            <person name="Zhang X."/>
            <person name="Detter J.C."/>
            <person name="Han C."/>
            <person name="Tapia R."/>
            <person name="Land M."/>
            <person name="Hauser L."/>
            <person name="Kyrpides N."/>
            <person name="Ivanova N."/>
            <person name="Pagani I."/>
            <person name="Vogl K."/>
            <person name="Liu Z."/>
            <person name="Overmann J."/>
            <person name="Frigaard N.-U."/>
            <person name="Bryant D."/>
            <person name="Woyke T."/>
        </authorList>
    </citation>
    <scope>NUCLEOTIDE SEQUENCE [LARGE SCALE GENOMIC DNA]</scope>
    <source>
        <strain evidence="1 2">970</strain>
    </source>
</reference>
<accession>H8Z5H2</accession>
<evidence type="ECO:0000313" key="2">
    <source>
        <dbReference type="Proteomes" id="UP000002964"/>
    </source>
</evidence>
<organism evidence="1 2">
    <name type="scientific">Thiorhodovibrio frisius</name>
    <dbReference type="NCBI Taxonomy" id="631362"/>
    <lineage>
        <taxon>Bacteria</taxon>
        <taxon>Pseudomonadati</taxon>
        <taxon>Pseudomonadota</taxon>
        <taxon>Gammaproteobacteria</taxon>
        <taxon>Chromatiales</taxon>
        <taxon>Chromatiaceae</taxon>
        <taxon>Thiorhodovibrio</taxon>
    </lineage>
</organism>
<gene>
    <name evidence="1" type="ORF">Thi970DRAFT_03097</name>
</gene>
<dbReference type="HOGENOM" id="CLU_1061470_0_0_6"/>
<reference evidence="2" key="1">
    <citation type="submission" date="2011-06" db="EMBL/GenBank/DDBJ databases">
        <authorList>
            <consortium name="US DOE Joint Genome Institute (JGI-PGF)"/>
            <person name="Lucas S."/>
            <person name="Han J."/>
            <person name="Lapidus A."/>
            <person name="Cheng J.-F."/>
            <person name="Goodwin L."/>
            <person name="Pitluck S."/>
            <person name="Peters L."/>
            <person name="Land M.L."/>
            <person name="Hauser L."/>
            <person name="Vogl K."/>
            <person name="Liu Z."/>
            <person name="Overmann J."/>
            <person name="Frigaard N.-U."/>
            <person name="Bryant D.A."/>
            <person name="Woyke T.J."/>
        </authorList>
    </citation>
    <scope>NUCLEOTIDE SEQUENCE [LARGE SCALE GENOMIC DNA]</scope>
    <source>
        <strain evidence="2">970</strain>
    </source>
</reference>
<evidence type="ECO:0000313" key="1">
    <source>
        <dbReference type="EMBL" id="EIC19518.1"/>
    </source>
</evidence>